<sequence>MTETGATTSMAGYPYVDIVDFVERTTYQIWNDKHPELVPNWYLPGTIIWTDGGDMVGEAVVTRDTIDRRRGFSDYYGIIDDTIWTGDDERGYRTSMRWIARGTHDGVSSLGEPTGRKLVNSSISNCVVVGDQYVEEWAAGNGKAFVEQLGFSLEESVANNRRSSMPLGDAASATTKSFGATVPAIPEVIDGAGAVVRDVLDGLYNRRDLTVADRHYAPGAPYSFGTTRLGFGPEGAKAEVQRWLDLLPDLRLELDELYWNDDSPQRSRVAVRYRVTGTATNAAGEDRPVSIMCLHHIHVRGDLVTAEWAEYNEVALLAQVGAR</sequence>
<gene>
    <name evidence="1" type="ORF">FHS12_001584</name>
</gene>
<dbReference type="Pfam" id="PF07366">
    <property type="entry name" value="SnoaL"/>
    <property type="match status" value="1"/>
</dbReference>
<dbReference type="AlphaFoldDB" id="A0A7W5F7Z7"/>
<dbReference type="Gene3D" id="3.10.450.50">
    <property type="match status" value="2"/>
</dbReference>
<reference evidence="1 2" key="1">
    <citation type="submission" date="2020-08" db="EMBL/GenBank/DDBJ databases">
        <title>Genomic Encyclopedia of Type Strains, Phase III (KMG-III): the genomes of soil and plant-associated and newly described type strains.</title>
        <authorList>
            <person name="Whitman W."/>
        </authorList>
    </citation>
    <scope>NUCLEOTIDE SEQUENCE [LARGE SCALE GENOMIC DNA]</scope>
    <source>
        <strain evidence="1 2">CECT 3302</strain>
    </source>
</reference>
<dbReference type="RefSeq" id="WP_183543923.1">
    <property type="nucleotide sequence ID" value="NZ_BMQT01000003.1"/>
</dbReference>
<protein>
    <recommendedName>
        <fullName evidence="3">SnoaL-like domain-containing protein</fullName>
    </recommendedName>
</protein>
<name>A0A7W5F7Z7_9ACTN</name>
<accession>A0A7W5F7Z7</accession>
<dbReference type="SUPFAM" id="SSF54427">
    <property type="entry name" value="NTF2-like"/>
    <property type="match status" value="2"/>
</dbReference>
<dbReference type="Proteomes" id="UP000577707">
    <property type="component" value="Unassembled WGS sequence"/>
</dbReference>
<dbReference type="InterPro" id="IPR032710">
    <property type="entry name" value="NTF2-like_dom_sf"/>
</dbReference>
<dbReference type="InterPro" id="IPR009959">
    <property type="entry name" value="Cyclase_SnoaL-like"/>
</dbReference>
<keyword evidence="2" id="KW-1185">Reference proteome</keyword>
<evidence type="ECO:0000313" key="2">
    <source>
        <dbReference type="Proteomes" id="UP000577707"/>
    </source>
</evidence>
<organism evidence="1 2">
    <name type="scientific">Nocardioides albus</name>
    <dbReference type="NCBI Taxonomy" id="1841"/>
    <lineage>
        <taxon>Bacteria</taxon>
        <taxon>Bacillati</taxon>
        <taxon>Actinomycetota</taxon>
        <taxon>Actinomycetes</taxon>
        <taxon>Propionibacteriales</taxon>
        <taxon>Nocardioidaceae</taxon>
        <taxon>Nocardioides</taxon>
    </lineage>
</organism>
<dbReference type="GO" id="GO:0030638">
    <property type="term" value="P:polyketide metabolic process"/>
    <property type="evidence" value="ECO:0007669"/>
    <property type="project" value="InterPro"/>
</dbReference>
<proteinExistence type="predicted"/>
<dbReference type="EMBL" id="JACHXG010000003">
    <property type="protein sequence ID" value="MBB3088643.1"/>
    <property type="molecule type" value="Genomic_DNA"/>
</dbReference>
<evidence type="ECO:0000313" key="1">
    <source>
        <dbReference type="EMBL" id="MBB3088643.1"/>
    </source>
</evidence>
<evidence type="ECO:0008006" key="3">
    <source>
        <dbReference type="Google" id="ProtNLM"/>
    </source>
</evidence>
<comment type="caution">
    <text evidence="1">The sequence shown here is derived from an EMBL/GenBank/DDBJ whole genome shotgun (WGS) entry which is preliminary data.</text>
</comment>